<dbReference type="VEuPathDB" id="VectorBase:AALB20_038142"/>
<reference evidence="1" key="2">
    <citation type="submission" date="2022-08" db="UniProtKB">
        <authorList>
            <consortium name="EnsemblMetazoa"/>
        </authorList>
    </citation>
    <scope>IDENTIFICATION</scope>
    <source>
        <strain evidence="1">STECLA/ALBI9_A</strain>
    </source>
</reference>
<reference evidence="1 2" key="1">
    <citation type="journal article" date="2017" name="G3 (Bethesda)">
        <title>The Physical Genome Mapping of Anopheles albimanus Corrected Scaffold Misassemblies and Identified Interarm Rearrangements in Genus Anopheles.</title>
        <authorList>
            <person name="Artemov G.N."/>
            <person name="Peery A.N."/>
            <person name="Jiang X."/>
            <person name="Tu Z."/>
            <person name="Stegniy V.N."/>
            <person name="Sharakhova M.V."/>
            <person name="Sharakhov I.V."/>
        </authorList>
    </citation>
    <scope>NUCLEOTIDE SEQUENCE [LARGE SCALE GENOMIC DNA]</scope>
    <source>
        <strain evidence="1 2">ALBI9_A</strain>
    </source>
</reference>
<dbReference type="AlphaFoldDB" id="A0A182FYP2"/>
<dbReference type="VEuPathDB" id="VectorBase:AALB014727"/>
<dbReference type="Proteomes" id="UP000069272">
    <property type="component" value="Chromosome 2L"/>
</dbReference>
<organism evidence="1 2">
    <name type="scientific">Anopheles albimanus</name>
    <name type="common">New world malaria mosquito</name>
    <dbReference type="NCBI Taxonomy" id="7167"/>
    <lineage>
        <taxon>Eukaryota</taxon>
        <taxon>Metazoa</taxon>
        <taxon>Ecdysozoa</taxon>
        <taxon>Arthropoda</taxon>
        <taxon>Hexapoda</taxon>
        <taxon>Insecta</taxon>
        <taxon>Pterygota</taxon>
        <taxon>Neoptera</taxon>
        <taxon>Endopterygota</taxon>
        <taxon>Diptera</taxon>
        <taxon>Nematocera</taxon>
        <taxon>Culicoidea</taxon>
        <taxon>Culicidae</taxon>
        <taxon>Anophelinae</taxon>
        <taxon>Anopheles</taxon>
    </lineage>
</organism>
<name>A0A182FYP2_ANOAL</name>
<keyword evidence="2" id="KW-1185">Reference proteome</keyword>
<evidence type="ECO:0000313" key="1">
    <source>
        <dbReference type="EnsemblMetazoa" id="AALB014727-PA"/>
    </source>
</evidence>
<sequence length="60" mass="6865">MVPVLQMILTPIGRMVWPRVEQWFADTFGSYLDSANRAIESIAQYATDNISFQTGDVYYS</sequence>
<evidence type="ECO:0000313" key="2">
    <source>
        <dbReference type="Proteomes" id="UP000069272"/>
    </source>
</evidence>
<dbReference type="EnsemblMetazoa" id="AALB014727-RA">
    <property type="protein sequence ID" value="AALB014727-PA"/>
    <property type="gene ID" value="AALB014727"/>
</dbReference>
<proteinExistence type="predicted"/>
<protein>
    <submittedName>
        <fullName evidence="1">Uncharacterized protein</fullName>
    </submittedName>
</protein>
<accession>A0A182FYP2</accession>